<feature type="compositionally biased region" description="Polar residues" evidence="1">
    <location>
        <begin position="23"/>
        <end position="36"/>
    </location>
</feature>
<feature type="domain" description="DUF3741" evidence="4">
    <location>
        <begin position="88"/>
        <end position="105"/>
    </location>
</feature>
<dbReference type="Pfam" id="PF14309">
    <property type="entry name" value="DUF4378"/>
    <property type="match status" value="1"/>
</dbReference>
<feature type="compositionally biased region" description="Polar residues" evidence="1">
    <location>
        <begin position="754"/>
        <end position="784"/>
    </location>
</feature>
<evidence type="ECO:0000313" key="5">
    <source>
        <dbReference type="EMBL" id="PAN50283.1"/>
    </source>
</evidence>
<organism evidence="5">
    <name type="scientific">Panicum hallii</name>
    <dbReference type="NCBI Taxonomy" id="206008"/>
    <lineage>
        <taxon>Eukaryota</taxon>
        <taxon>Viridiplantae</taxon>
        <taxon>Streptophyta</taxon>
        <taxon>Embryophyta</taxon>
        <taxon>Tracheophyta</taxon>
        <taxon>Spermatophyta</taxon>
        <taxon>Magnoliopsida</taxon>
        <taxon>Liliopsida</taxon>
        <taxon>Poales</taxon>
        <taxon>Poaceae</taxon>
        <taxon>PACMAD clade</taxon>
        <taxon>Panicoideae</taxon>
        <taxon>Panicodae</taxon>
        <taxon>Paniceae</taxon>
        <taxon>Panicinae</taxon>
        <taxon>Panicum</taxon>
        <taxon>Panicum sect. Panicum</taxon>
    </lineage>
</organism>
<reference evidence="5" key="1">
    <citation type="submission" date="2018-04" db="EMBL/GenBank/DDBJ databases">
        <title>WGS assembly of Panicum hallii.</title>
        <authorList>
            <person name="Lovell J."/>
            <person name="Jenkins J."/>
            <person name="Lowry D."/>
            <person name="Mamidi S."/>
            <person name="Sreedasyam A."/>
            <person name="Weng X."/>
            <person name="Barry K."/>
            <person name="Bonette J."/>
            <person name="Campitelli B."/>
            <person name="Daum C."/>
            <person name="Gordon S."/>
            <person name="Gould B."/>
            <person name="Lipzen A."/>
            <person name="Macqueen A."/>
            <person name="Palacio-Mejia J."/>
            <person name="Plott C."/>
            <person name="Shakirov E."/>
            <person name="Shu S."/>
            <person name="Yoshinaga Y."/>
            <person name="Zane M."/>
            <person name="Rokhsar D."/>
            <person name="Grimwood J."/>
            <person name="Schmutz J."/>
            <person name="Juenger T."/>
        </authorList>
    </citation>
    <scope>NUCLEOTIDE SEQUENCE [LARGE SCALE GENOMIC DNA]</scope>
    <source>
        <strain evidence="5">FIL2</strain>
    </source>
</reference>
<dbReference type="PANTHER" id="PTHR46836:SF8">
    <property type="entry name" value="AFADIN"/>
    <property type="match status" value="1"/>
</dbReference>
<protein>
    <recommendedName>
        <fullName evidence="6">DUF4378 domain-containing protein</fullName>
    </recommendedName>
</protein>
<dbReference type="Gramene" id="PAN50283">
    <property type="protein sequence ID" value="PAN50283"/>
    <property type="gene ID" value="PAHAL_9G510000"/>
</dbReference>
<evidence type="ECO:0000259" key="4">
    <source>
        <dbReference type="Pfam" id="PF14383"/>
    </source>
</evidence>
<evidence type="ECO:0000256" key="1">
    <source>
        <dbReference type="SAM" id="MobiDB-lite"/>
    </source>
</evidence>
<sequence length="1019" mass="113539">MASIARGRSRRREGDGSSERNAARSTVPSSDHQGVVSSIKQTTYPGILSDSVFAVVNRQSKSRKASVVPMKMLIDEEFSNDINARHISPGAVGRLMGLDSLPSSGTHKQHRCTQSHAPKTSPGGFHDRNGLHEGIPHRRSADDIIDVFEVMEATKTKMHRSPRSKNGNTSSRFDKVDGADIDYIRQKFIDAKRLSNDESLHMSEEFNETLDALVSNRDVLLEFLQKFDPVVRRDPHSHGSRSPSSTANCITILKPSRRNQVTGTKSNFNEQKEVKHSLRKQYSNMSSQSLKEESGSLRQKLSRSSHQENTGKRGCPTRIVVLKPSLDKPHDVEGALPLHHEIPHSDNRRHKEYQDVGRWSPYTEDYMCQVPLGDSETLSRMGKGSREIAREITKQMRAARGGSRKHTKSETITLASDGRSQFLPSVNKLKTPEAIHRSSEICDVWASSSFNSSPTYSTETSVSKEAKKHLSNRWKKTHQCQDQVTDSDGFSTLGDVLALSDQDASKVATHKISCRKCPKGEVQSDRMQGSCVYPLGISTNDGWRDMATSKLTRSKSLPPSFIRGVQKSNSRKRAGSVRYNEFSMLKDVLKVGPHYSEYACRGRQRQSLGRDSTIHGDESDLMSPDNEERMVVEREIHVNYEEPVNSTVVPRSTSEQSLHPANPDNELDAVGVLGASSAIPGCNKAPLSSTGQNKQMLKQTAAAIDDCLLDPNLDDLVTKDERIEYHHADDYPIVYDPRIGSDSPVEIDDHQGDDNQTLCIPPNGSESPTSSNKDDQQSPVSVLDSSMDAEDVYSGDFEKISADLQELRMQLQLLKRETTDSGDGTELFILSDDKAACQPLPEIEESQAFRDEEERDFSYVLDMLTGLGIHTANQDDLLENCYLLECPAGPDLYDELENKYGFLILWPPAERKLLFDITSVVLQDIITSLMQSCSNGLLRICSPRWDQDEFAEMVWQRVVQLQEEMEFNQEGLLLSVEWAGSEDGAYLVGSDIGSILQEDLLEEIVADFLGVTKSAKLCG</sequence>
<feature type="compositionally biased region" description="Basic and acidic residues" evidence="1">
    <location>
        <begin position="12"/>
        <end position="22"/>
    </location>
</feature>
<feature type="compositionally biased region" description="Polar residues" evidence="1">
    <location>
        <begin position="280"/>
        <end position="289"/>
    </location>
</feature>
<evidence type="ECO:0008006" key="6">
    <source>
        <dbReference type="Google" id="ProtNLM"/>
    </source>
</evidence>
<dbReference type="PANTHER" id="PTHR46836">
    <property type="entry name" value="AFADIN"/>
    <property type="match status" value="1"/>
</dbReference>
<dbReference type="EMBL" id="CM008054">
    <property type="protein sequence ID" value="PAN50283.1"/>
    <property type="molecule type" value="Genomic_DNA"/>
</dbReference>
<name>A0A2S3IRW7_9POAL</name>
<dbReference type="InterPro" id="IPR032795">
    <property type="entry name" value="DUF3741-assoc"/>
</dbReference>
<feature type="region of interest" description="Disordered" evidence="1">
    <location>
        <begin position="255"/>
        <end position="316"/>
    </location>
</feature>
<feature type="region of interest" description="Disordered" evidence="1">
    <location>
        <begin position="1"/>
        <end position="36"/>
    </location>
</feature>
<dbReference type="InterPro" id="IPR025486">
    <property type="entry name" value="DUF4378"/>
</dbReference>
<dbReference type="Pfam" id="PF14383">
    <property type="entry name" value="VARLMGL"/>
    <property type="match status" value="1"/>
</dbReference>
<dbReference type="InterPro" id="IPR022212">
    <property type="entry name" value="DUF3741"/>
</dbReference>
<dbReference type="Proteomes" id="UP000243499">
    <property type="component" value="Chromosome 9"/>
</dbReference>
<accession>A0A2S3IRW7</accession>
<evidence type="ECO:0000259" key="3">
    <source>
        <dbReference type="Pfam" id="PF14309"/>
    </source>
</evidence>
<feature type="domain" description="DUF4378" evidence="3">
    <location>
        <begin position="856"/>
        <end position="1003"/>
    </location>
</feature>
<feature type="region of interest" description="Disordered" evidence="1">
    <location>
        <begin position="102"/>
        <end position="127"/>
    </location>
</feature>
<dbReference type="Pfam" id="PF12552">
    <property type="entry name" value="DUF3741"/>
    <property type="match status" value="1"/>
</dbReference>
<evidence type="ECO:0000259" key="2">
    <source>
        <dbReference type="Pfam" id="PF12552"/>
    </source>
</evidence>
<feature type="domain" description="DUF3741" evidence="2">
    <location>
        <begin position="185"/>
        <end position="226"/>
    </location>
</feature>
<proteinExistence type="predicted"/>
<feature type="region of interest" description="Disordered" evidence="1">
    <location>
        <begin position="603"/>
        <end position="625"/>
    </location>
</feature>
<feature type="compositionally biased region" description="Polar residues" evidence="1">
    <location>
        <begin position="258"/>
        <end position="269"/>
    </location>
</feature>
<feature type="region of interest" description="Disordered" evidence="1">
    <location>
        <begin position="733"/>
        <end position="785"/>
    </location>
</feature>
<gene>
    <name evidence="5" type="ORF">PAHAL_9G510000</name>
</gene>
<dbReference type="AlphaFoldDB" id="A0A2S3IRW7"/>